<reference evidence="5 6" key="1">
    <citation type="submission" date="2018-10" db="EMBL/GenBank/DDBJ databases">
        <title>Genome sequencing of Arthrobacter oryzae TNB02.</title>
        <authorList>
            <person name="Cho Y.-J."/>
            <person name="Cho A."/>
            <person name="Kim O.-S."/>
        </authorList>
    </citation>
    <scope>NUCLEOTIDE SEQUENCE [LARGE SCALE GENOMIC DNA]</scope>
    <source>
        <strain evidence="5 6">TNB02</strain>
    </source>
</reference>
<dbReference type="RefSeq" id="WP_123254793.1">
    <property type="nucleotide sequence ID" value="NZ_RBED01000077.1"/>
</dbReference>
<dbReference type="Gene3D" id="3.40.50.300">
    <property type="entry name" value="P-loop containing nucleotide triphosphate hydrolases"/>
    <property type="match status" value="2"/>
</dbReference>
<keyword evidence="3" id="KW-0742">SOS response</keyword>
<proteinExistence type="predicted"/>
<dbReference type="SUPFAM" id="SSF52540">
    <property type="entry name" value="P-loop containing nucleoside triphosphate hydrolases"/>
    <property type="match status" value="1"/>
</dbReference>
<evidence type="ECO:0000259" key="4">
    <source>
        <dbReference type="Pfam" id="PF02463"/>
    </source>
</evidence>
<keyword evidence="6" id="KW-1185">Reference proteome</keyword>
<keyword evidence="1" id="KW-0227">DNA damage</keyword>
<evidence type="ECO:0000313" key="6">
    <source>
        <dbReference type="Proteomes" id="UP000273807"/>
    </source>
</evidence>
<dbReference type="InterPro" id="IPR003395">
    <property type="entry name" value="RecF/RecN/SMC_N"/>
</dbReference>
<evidence type="ECO:0000256" key="2">
    <source>
        <dbReference type="ARBA" id="ARBA00023204"/>
    </source>
</evidence>
<dbReference type="InterPro" id="IPR027417">
    <property type="entry name" value="P-loop_NTPase"/>
</dbReference>
<name>A0A3N0C4E6_9MICC</name>
<protein>
    <submittedName>
        <fullName evidence="5">Chromosome segregation protein SMC</fullName>
    </submittedName>
</protein>
<evidence type="ECO:0000256" key="1">
    <source>
        <dbReference type="ARBA" id="ARBA00022763"/>
    </source>
</evidence>
<sequence>MIQIDEISITEFRGIRTLTLALDAKPYLVWGPNGSGKSGVVDAIDFVLTGSVNRLSGSGLGAITVLKHGPHVLRRDDPASSVVSAKVRDTVSGKSAVLSRCVKTSAQFTLTPDVPEVRAAVERAQAHPEIALSRRDIIKYIVAQPTNRAQQVQSLLKLEQTTEIRKLLKTTQGKLSADQKTAQANVKTVEDAMRRHVDAPDLQTDTLLGAINPRRRVLGLPDLTAVDRDTALNEGVDTETSATAFNKSSALRDISALQDWLADLTTIKRHAVALDTALGTLEEDPTVLDALKQRSLVADGLKQVVDLCCPLCDSEWPNEDELRAHLNAKLKRSDTADEIQKEISDQATRLTTELRSLRGLLKTAKPLAVSHGPGGFSTTIDDWSEGLVAFETRLESIALALGQRTRLLGNILVKPVGMDARLAETVAAVEAEPDLSTTARARSFLILAQERWQNVKNARRQFAQSDRAWKAAQIIYQTYCDVADAALTQLYRDVEVDFSNFYRFINGDDEKSFKAEFKPSAGKLDLSVDFYGIGQFPPSAYHSEGHQDGMGVCLYLALIKRLLGVDFRFAVLDDVVMSVDVNHRRQFCELLKAEFPDVQFIITTHDEVWARQMQKSGLVAKKNQARFHGWTVNDGPAYEDGIDFWDKIEADLSSDDVPSAAAKLRRNLEAILTDLTSVLKGQVVYQSDARYELGELLASVKAQHNKLLGAAASVANSWASAADVAQIKALQEERKAASLSQDNESWAINPAVHFNDWASFSSADFRPVVQAWRTFLDLFLCTNEQCTDWIYLVENGSTKEELRCRCGGYNLNLRKK</sequence>
<dbReference type="AlphaFoldDB" id="A0A3N0C4E6"/>
<dbReference type="PANTHER" id="PTHR32182:SF0">
    <property type="entry name" value="DNA REPLICATION AND REPAIR PROTEIN RECF"/>
    <property type="match status" value="1"/>
</dbReference>
<dbReference type="OrthoDB" id="5089113at2"/>
<dbReference type="Pfam" id="PF02463">
    <property type="entry name" value="SMC_N"/>
    <property type="match status" value="1"/>
</dbReference>
<evidence type="ECO:0000256" key="3">
    <source>
        <dbReference type="ARBA" id="ARBA00023236"/>
    </source>
</evidence>
<dbReference type="GO" id="GO:0000731">
    <property type="term" value="P:DNA synthesis involved in DNA repair"/>
    <property type="evidence" value="ECO:0007669"/>
    <property type="project" value="TreeGrafter"/>
</dbReference>
<organism evidence="5 6">
    <name type="scientific">Arthrobacter oryzae</name>
    <dbReference type="NCBI Taxonomy" id="409290"/>
    <lineage>
        <taxon>Bacteria</taxon>
        <taxon>Bacillati</taxon>
        <taxon>Actinomycetota</taxon>
        <taxon>Actinomycetes</taxon>
        <taxon>Micrococcales</taxon>
        <taxon>Micrococcaceae</taxon>
        <taxon>Arthrobacter</taxon>
    </lineage>
</organism>
<comment type="caution">
    <text evidence="5">The sequence shown here is derived from an EMBL/GenBank/DDBJ whole genome shotgun (WGS) entry which is preliminary data.</text>
</comment>
<evidence type="ECO:0000313" key="5">
    <source>
        <dbReference type="EMBL" id="RNL57286.1"/>
    </source>
</evidence>
<keyword evidence="2" id="KW-0234">DNA repair</keyword>
<gene>
    <name evidence="5" type="ORF">D7003_07215</name>
</gene>
<dbReference type="GO" id="GO:0009432">
    <property type="term" value="P:SOS response"/>
    <property type="evidence" value="ECO:0007669"/>
    <property type="project" value="UniProtKB-KW"/>
</dbReference>
<dbReference type="Proteomes" id="UP000273807">
    <property type="component" value="Unassembled WGS sequence"/>
</dbReference>
<dbReference type="PANTHER" id="PTHR32182">
    <property type="entry name" value="DNA REPLICATION AND REPAIR PROTEIN RECF"/>
    <property type="match status" value="1"/>
</dbReference>
<feature type="domain" description="RecF/RecN/SMC N-terminal" evidence="4">
    <location>
        <begin position="4"/>
        <end position="622"/>
    </location>
</feature>
<accession>A0A3N0C4E6</accession>
<dbReference type="EMBL" id="RBED01000077">
    <property type="protein sequence ID" value="RNL57286.1"/>
    <property type="molecule type" value="Genomic_DNA"/>
</dbReference>
<dbReference type="GO" id="GO:0006302">
    <property type="term" value="P:double-strand break repair"/>
    <property type="evidence" value="ECO:0007669"/>
    <property type="project" value="TreeGrafter"/>
</dbReference>